<evidence type="ECO:0000313" key="2">
    <source>
        <dbReference type="Proteomes" id="UP001283361"/>
    </source>
</evidence>
<dbReference type="Proteomes" id="UP001283361">
    <property type="component" value="Unassembled WGS sequence"/>
</dbReference>
<dbReference type="EMBL" id="JAWDGP010008032">
    <property type="protein sequence ID" value="KAK3696751.1"/>
    <property type="molecule type" value="Genomic_DNA"/>
</dbReference>
<sequence length="99" mass="11218">MELKGRNGKRPWRTSRAVNSMEKDLKELFALSTQRKSAPKNFFSVYKKQDVDLITISLDPLLDLIISFLVTGAGKFVHHNLLEVLVCPTLAHCLASRLH</sequence>
<proteinExistence type="predicted"/>
<protein>
    <submittedName>
        <fullName evidence="1">Uncharacterized protein</fullName>
    </submittedName>
</protein>
<gene>
    <name evidence="1" type="ORF">RRG08_045418</name>
</gene>
<name>A0AAE0XNI5_9GAST</name>
<comment type="caution">
    <text evidence="1">The sequence shown here is derived from an EMBL/GenBank/DDBJ whole genome shotgun (WGS) entry which is preliminary data.</text>
</comment>
<reference evidence="1" key="1">
    <citation type="journal article" date="2023" name="G3 (Bethesda)">
        <title>A reference genome for the long-term kleptoplast-retaining sea slug Elysia crispata morphotype clarki.</title>
        <authorList>
            <person name="Eastman K.E."/>
            <person name="Pendleton A.L."/>
            <person name="Shaikh M.A."/>
            <person name="Suttiyut T."/>
            <person name="Ogas R."/>
            <person name="Tomko P."/>
            <person name="Gavelis G."/>
            <person name="Widhalm J.R."/>
            <person name="Wisecaver J.H."/>
        </authorList>
    </citation>
    <scope>NUCLEOTIDE SEQUENCE</scope>
    <source>
        <strain evidence="1">ECLA1</strain>
    </source>
</reference>
<organism evidence="1 2">
    <name type="scientific">Elysia crispata</name>
    <name type="common">lettuce slug</name>
    <dbReference type="NCBI Taxonomy" id="231223"/>
    <lineage>
        <taxon>Eukaryota</taxon>
        <taxon>Metazoa</taxon>
        <taxon>Spiralia</taxon>
        <taxon>Lophotrochozoa</taxon>
        <taxon>Mollusca</taxon>
        <taxon>Gastropoda</taxon>
        <taxon>Heterobranchia</taxon>
        <taxon>Euthyneura</taxon>
        <taxon>Panpulmonata</taxon>
        <taxon>Sacoglossa</taxon>
        <taxon>Placobranchoidea</taxon>
        <taxon>Plakobranchidae</taxon>
        <taxon>Elysia</taxon>
    </lineage>
</organism>
<accession>A0AAE0XNI5</accession>
<keyword evidence="2" id="KW-1185">Reference proteome</keyword>
<dbReference type="AlphaFoldDB" id="A0AAE0XNI5"/>
<evidence type="ECO:0000313" key="1">
    <source>
        <dbReference type="EMBL" id="KAK3696751.1"/>
    </source>
</evidence>